<protein>
    <submittedName>
        <fullName evidence="2">Uncharacterized protein</fullName>
    </submittedName>
</protein>
<evidence type="ECO:0000313" key="2">
    <source>
        <dbReference type="EMBL" id="RKO85836.1"/>
    </source>
</evidence>
<evidence type="ECO:0000313" key="3">
    <source>
        <dbReference type="Proteomes" id="UP000269721"/>
    </source>
</evidence>
<gene>
    <name evidence="2" type="ORF">BDK51DRAFT_47743</name>
</gene>
<name>A0A4P9W6S8_9FUNG</name>
<sequence length="218" mass="24356">MPTEAREGWRTFPDQADADTHIGPHDFLAVMLTRKDLLLDNAPLRPTSTARTPTGPIYPTSPVSLPPLRRSARTIARSSTSVNNAELGRRMEPGVLVIVFEDDVDPVQENWRPGDKPWVAQVNTYRVQYFLCETTGPERIWMGEVSEEAGAAARRLRDVFLQFENHQLHVQEVDRGWKVAHKEIAGMVGSQIPLSSDEYPSPSSTASNSIETRNIQPA</sequence>
<accession>A0A4P9W6S8</accession>
<feature type="region of interest" description="Disordered" evidence="1">
    <location>
        <begin position="192"/>
        <end position="218"/>
    </location>
</feature>
<dbReference type="Proteomes" id="UP000269721">
    <property type="component" value="Unassembled WGS sequence"/>
</dbReference>
<dbReference type="EMBL" id="KZ998700">
    <property type="protein sequence ID" value="RKO85836.1"/>
    <property type="molecule type" value="Genomic_DNA"/>
</dbReference>
<dbReference type="AlphaFoldDB" id="A0A4P9W6S8"/>
<proteinExistence type="predicted"/>
<feature type="compositionally biased region" description="Polar residues" evidence="1">
    <location>
        <begin position="201"/>
        <end position="218"/>
    </location>
</feature>
<reference evidence="3" key="1">
    <citation type="journal article" date="2018" name="Nat. Microbiol.">
        <title>Leveraging single-cell genomics to expand the fungal tree of life.</title>
        <authorList>
            <person name="Ahrendt S.R."/>
            <person name="Quandt C.A."/>
            <person name="Ciobanu D."/>
            <person name="Clum A."/>
            <person name="Salamov A."/>
            <person name="Andreopoulos B."/>
            <person name="Cheng J.F."/>
            <person name="Woyke T."/>
            <person name="Pelin A."/>
            <person name="Henrissat B."/>
            <person name="Reynolds N.K."/>
            <person name="Benny G.L."/>
            <person name="Smith M.E."/>
            <person name="James T.Y."/>
            <person name="Grigoriev I.V."/>
        </authorList>
    </citation>
    <scope>NUCLEOTIDE SEQUENCE [LARGE SCALE GENOMIC DNA]</scope>
</reference>
<organism evidence="2 3">
    <name type="scientific">Blyttiomyces helicus</name>
    <dbReference type="NCBI Taxonomy" id="388810"/>
    <lineage>
        <taxon>Eukaryota</taxon>
        <taxon>Fungi</taxon>
        <taxon>Fungi incertae sedis</taxon>
        <taxon>Chytridiomycota</taxon>
        <taxon>Chytridiomycota incertae sedis</taxon>
        <taxon>Chytridiomycetes</taxon>
        <taxon>Chytridiomycetes incertae sedis</taxon>
        <taxon>Blyttiomyces</taxon>
    </lineage>
</organism>
<evidence type="ECO:0000256" key="1">
    <source>
        <dbReference type="SAM" id="MobiDB-lite"/>
    </source>
</evidence>
<keyword evidence="3" id="KW-1185">Reference proteome</keyword>
<feature type="region of interest" description="Disordered" evidence="1">
    <location>
        <begin position="45"/>
        <end position="68"/>
    </location>
</feature>